<dbReference type="Pfam" id="PF13237">
    <property type="entry name" value="Fer4_10"/>
    <property type="match status" value="1"/>
</dbReference>
<keyword evidence="4" id="KW-0677">Repeat</keyword>
<feature type="domain" description="4Fe-4S ferredoxin-type" evidence="8">
    <location>
        <begin position="317"/>
        <end position="346"/>
    </location>
</feature>
<dbReference type="PANTHER" id="PTHR43687">
    <property type="entry name" value="ADENYLYLSULFATE REDUCTASE, BETA SUBUNIT"/>
    <property type="match status" value="1"/>
</dbReference>
<dbReference type="SUPFAM" id="SSF54862">
    <property type="entry name" value="4Fe-4S ferredoxins"/>
    <property type="match status" value="1"/>
</dbReference>
<dbReference type="RefSeq" id="WP_307264619.1">
    <property type="nucleotide sequence ID" value="NZ_JAUSVL010000001.1"/>
</dbReference>
<proteinExistence type="predicted"/>
<evidence type="ECO:0000256" key="6">
    <source>
        <dbReference type="ARBA" id="ARBA00023004"/>
    </source>
</evidence>
<dbReference type="InterPro" id="IPR050572">
    <property type="entry name" value="Fe-S_Ferredoxin"/>
</dbReference>
<accession>A0AAE4AQH8</accession>
<reference evidence="9" key="1">
    <citation type="submission" date="2023-07" db="EMBL/GenBank/DDBJ databases">
        <title>Genomic Encyclopedia of Type Strains, Phase IV (KMG-IV): sequencing the most valuable type-strain genomes for metagenomic binning, comparative biology and taxonomic classification.</title>
        <authorList>
            <person name="Goeker M."/>
        </authorList>
    </citation>
    <scope>NUCLEOTIDE SEQUENCE</scope>
    <source>
        <strain evidence="9">DSM 24202</strain>
    </source>
</reference>
<keyword evidence="5" id="KW-0249">Electron transport</keyword>
<dbReference type="AlphaFoldDB" id="A0AAE4AQH8"/>
<dbReference type="InterPro" id="IPR017896">
    <property type="entry name" value="4Fe4S_Fe-S-bd"/>
</dbReference>
<dbReference type="InterPro" id="IPR007160">
    <property type="entry name" value="DUF362"/>
</dbReference>
<dbReference type="Proteomes" id="UP001238163">
    <property type="component" value="Unassembled WGS sequence"/>
</dbReference>
<organism evidence="9 10">
    <name type="scientific">Oligosphaera ethanolica</name>
    <dbReference type="NCBI Taxonomy" id="760260"/>
    <lineage>
        <taxon>Bacteria</taxon>
        <taxon>Pseudomonadati</taxon>
        <taxon>Lentisphaerota</taxon>
        <taxon>Oligosphaeria</taxon>
        <taxon>Oligosphaerales</taxon>
        <taxon>Oligosphaeraceae</taxon>
        <taxon>Oligosphaera</taxon>
    </lineage>
</organism>
<dbReference type="Gene3D" id="3.30.70.20">
    <property type="match status" value="1"/>
</dbReference>
<evidence type="ECO:0000313" key="10">
    <source>
        <dbReference type="Proteomes" id="UP001238163"/>
    </source>
</evidence>
<dbReference type="PROSITE" id="PS51379">
    <property type="entry name" value="4FE4S_FER_2"/>
    <property type="match status" value="2"/>
</dbReference>
<keyword evidence="7" id="KW-0411">Iron-sulfur</keyword>
<evidence type="ECO:0000259" key="8">
    <source>
        <dbReference type="PROSITE" id="PS51379"/>
    </source>
</evidence>
<dbReference type="Pfam" id="PF04015">
    <property type="entry name" value="DUF362"/>
    <property type="match status" value="1"/>
</dbReference>
<keyword evidence="3" id="KW-0479">Metal-binding</keyword>
<dbReference type="PANTHER" id="PTHR43687:SF6">
    <property type="entry name" value="L-ASPARTATE SEMIALDEHYDE SULFURTRANSFERASE IRON-SULFUR SUBUNIT"/>
    <property type="match status" value="1"/>
</dbReference>
<gene>
    <name evidence="9" type="ORF">J3R75_003703</name>
</gene>
<evidence type="ECO:0000256" key="5">
    <source>
        <dbReference type="ARBA" id="ARBA00022982"/>
    </source>
</evidence>
<comment type="caution">
    <text evidence="9">The sequence shown here is derived from an EMBL/GenBank/DDBJ whole genome shotgun (WGS) entry which is preliminary data.</text>
</comment>
<evidence type="ECO:0000256" key="4">
    <source>
        <dbReference type="ARBA" id="ARBA00022737"/>
    </source>
</evidence>
<sequence length="415" mass="44953">MPNTTTSTVSIIPLDSYDDPAAVQAALRDGLQPFGGMAGIVQPGQRVLLKPNLVAPAKPHLAVTTHPEILRAVIRLVKEAGGTVGVGDGPGVGDTRSAAKGSGLLDVINAEGAELREFSATHAFYNEHNRLAKRIDLTSQLLDTDVLITLPKLKTHAQMAYTGALKNQFGLIPGSAKGQFHFRFQNRDHLADLMIDINRTARPALAVMDAVIGMEGPGPSGGTPRKIGALIVGTDLTAVDVVCCALIGLHSQSVPVTNAARRAGYGVCELESITIHGASIESMRVPDFDLVRAPSNIMRILPLPRFVLHWLRRQVAPKPVINADRCIRCGRCRDGCPVTPPAINPMLPPEQSLNDRSCIRCYCCHEFCPVKAIDLKRSLLDRIFHLNALCNFGSRMLGRLVVLADWRNLRRHPKS</sequence>
<protein>
    <submittedName>
        <fullName evidence="9">Uncharacterized protein (DUF362 family)/NAD-dependent dihydropyrimidine dehydrogenase PreA subunit</fullName>
    </submittedName>
</protein>
<keyword evidence="2" id="KW-0004">4Fe-4S</keyword>
<keyword evidence="10" id="KW-1185">Reference proteome</keyword>
<dbReference type="PROSITE" id="PS00198">
    <property type="entry name" value="4FE4S_FER_1"/>
    <property type="match status" value="2"/>
</dbReference>
<dbReference type="GO" id="GO:0046872">
    <property type="term" value="F:metal ion binding"/>
    <property type="evidence" value="ECO:0007669"/>
    <property type="project" value="UniProtKB-KW"/>
</dbReference>
<keyword evidence="1" id="KW-0813">Transport</keyword>
<evidence type="ECO:0000256" key="3">
    <source>
        <dbReference type="ARBA" id="ARBA00022723"/>
    </source>
</evidence>
<evidence type="ECO:0000256" key="1">
    <source>
        <dbReference type="ARBA" id="ARBA00022448"/>
    </source>
</evidence>
<dbReference type="InterPro" id="IPR017900">
    <property type="entry name" value="4Fe4S_Fe_S_CS"/>
</dbReference>
<evidence type="ECO:0000256" key="2">
    <source>
        <dbReference type="ARBA" id="ARBA00022485"/>
    </source>
</evidence>
<evidence type="ECO:0000256" key="7">
    <source>
        <dbReference type="ARBA" id="ARBA00023014"/>
    </source>
</evidence>
<dbReference type="EMBL" id="JAUSVL010000001">
    <property type="protein sequence ID" value="MDQ0291596.1"/>
    <property type="molecule type" value="Genomic_DNA"/>
</dbReference>
<evidence type="ECO:0000313" key="9">
    <source>
        <dbReference type="EMBL" id="MDQ0291596.1"/>
    </source>
</evidence>
<feature type="domain" description="4Fe-4S ferredoxin-type" evidence="8">
    <location>
        <begin position="349"/>
        <end position="378"/>
    </location>
</feature>
<name>A0AAE4AQH8_9BACT</name>
<dbReference type="GO" id="GO:0051539">
    <property type="term" value="F:4 iron, 4 sulfur cluster binding"/>
    <property type="evidence" value="ECO:0007669"/>
    <property type="project" value="UniProtKB-KW"/>
</dbReference>
<keyword evidence="6" id="KW-0408">Iron</keyword>